<protein>
    <submittedName>
        <fullName evidence="1">Surface layer protein</fullName>
    </submittedName>
</protein>
<dbReference type="eggNOG" id="COG0627">
    <property type="taxonomic scope" value="Bacteria"/>
</dbReference>
<gene>
    <name evidence="1" type="ORF">B843_09360</name>
</gene>
<sequence>MTPDVAAAATGTDETVVSPELGGVTPVGDASASPTTASETASALAGSSANLSSANFLAVIPAAFWKVINSLGLLFFRGPFSSDLFGVQTYAPISEDPRFVDQLQVVVPATIDLDGKLLEPAWWSWDMDYKKYNPKYISAYSNAMGRDIPLIYIPAPDQSTPRPVIYALSGRDGGEDGITLATNTELAKMAHDLNLNVVSPAEGANSNYVDWYDDSAVARGKQQWETFMTKELPIALEDAIGASHQRSLLGMSASGGPVIGYAEHNPGLYDAVGSISGCVEVDSDLGRYAQGQTLYGLGSVDEAYGPQHGDYSIYSDALINVPLLAGQQNIFVFNAGGLLGPTDFMDQYRPTTEGDWLARIKDGAFIEWGTNYFTHKLQARMLMEGIPADFQYASSGAHAWGVFNEGTVAFMNMIGERVYPKQ</sequence>
<dbReference type="EMBL" id="CP004353">
    <property type="protein sequence ID" value="AHI23257.1"/>
    <property type="molecule type" value="Genomic_DNA"/>
</dbReference>
<dbReference type="InterPro" id="IPR000801">
    <property type="entry name" value="Esterase-like"/>
</dbReference>
<dbReference type="KEGG" id="cvt:B843_09360"/>
<dbReference type="PATRIC" id="fig|1224164.3.peg.1891"/>
<evidence type="ECO:0000313" key="2">
    <source>
        <dbReference type="Proteomes" id="UP000019222"/>
    </source>
</evidence>
<dbReference type="SUPFAM" id="SSF53474">
    <property type="entry name" value="alpha/beta-Hydrolases"/>
    <property type="match status" value="1"/>
</dbReference>
<evidence type="ECO:0000313" key="1">
    <source>
        <dbReference type="EMBL" id="AHI23257.1"/>
    </source>
</evidence>
<dbReference type="AlphaFoldDB" id="W5Y214"/>
<dbReference type="Proteomes" id="UP000019222">
    <property type="component" value="Chromosome"/>
</dbReference>
<dbReference type="HOGENOM" id="CLU_650053_0_0_11"/>
<organism evidence="1 2">
    <name type="scientific">Corynebacterium vitaeruminis DSM 20294</name>
    <dbReference type="NCBI Taxonomy" id="1224164"/>
    <lineage>
        <taxon>Bacteria</taxon>
        <taxon>Bacillati</taxon>
        <taxon>Actinomycetota</taxon>
        <taxon>Actinomycetes</taxon>
        <taxon>Mycobacteriales</taxon>
        <taxon>Corynebacteriaceae</taxon>
        <taxon>Corynebacterium</taxon>
    </lineage>
</organism>
<dbReference type="Gene3D" id="3.40.50.1820">
    <property type="entry name" value="alpha/beta hydrolase"/>
    <property type="match status" value="1"/>
</dbReference>
<accession>W5Y214</accession>
<keyword evidence="2" id="KW-1185">Reference proteome</keyword>
<dbReference type="Pfam" id="PF00756">
    <property type="entry name" value="Esterase"/>
    <property type="match status" value="1"/>
</dbReference>
<name>W5Y214_9CORY</name>
<dbReference type="InterPro" id="IPR029058">
    <property type="entry name" value="AB_hydrolase_fold"/>
</dbReference>
<proteinExistence type="predicted"/>
<dbReference type="STRING" id="1224164.B843_09360"/>
<reference evidence="1 2" key="1">
    <citation type="submission" date="2013-02" db="EMBL/GenBank/DDBJ databases">
        <title>The complete genome sequence of Corynebacterium vitaeruminis DSM 20294.</title>
        <authorList>
            <person name="Ruckert C."/>
            <person name="Albersmeier A."/>
            <person name="Kalinowski J."/>
        </authorList>
    </citation>
    <scope>NUCLEOTIDE SEQUENCE [LARGE SCALE GENOMIC DNA]</scope>
    <source>
        <strain evidence="2">ATCC 10234</strain>
    </source>
</reference>